<dbReference type="AlphaFoldDB" id="A0AAU9ZI94"/>
<dbReference type="CTD" id="6364"/>
<keyword evidence="7" id="KW-1015">Disulfide bond</keyword>
<evidence type="ECO:0000259" key="10">
    <source>
        <dbReference type="SMART" id="SM00199"/>
    </source>
</evidence>
<sequence>MPCIGKSLLILALSGMLLAHFYGQSEAASNFDCCLRYTKGIIPHKAIVGFTEQLADEACDIDAIIFYTKRKYSVCADPKQEWVKRAVHHLRLKVKKM</sequence>
<keyword evidence="6 9" id="KW-0732">Signal</keyword>
<dbReference type="Proteomes" id="UP001152836">
    <property type="component" value="Unassembled WGS sequence"/>
</dbReference>
<feature type="chain" id="PRO_5043094327" description="C-C motif chemokine" evidence="9">
    <location>
        <begin position="28"/>
        <end position="97"/>
    </location>
</feature>
<keyword evidence="5 9" id="KW-0964">Secreted</keyword>
<name>A0AAU9ZI94_PHORO</name>
<evidence type="ECO:0000256" key="2">
    <source>
        <dbReference type="ARBA" id="ARBA00010868"/>
    </source>
</evidence>
<dbReference type="EMBL" id="CALSGD010001444">
    <property type="protein sequence ID" value="CAH6791860.1"/>
    <property type="molecule type" value="Genomic_DNA"/>
</dbReference>
<dbReference type="PANTHER" id="PTHR12015:SF108">
    <property type="entry name" value="C-C MOTIF CHEMOKINE 20"/>
    <property type="match status" value="1"/>
</dbReference>
<evidence type="ECO:0000313" key="12">
    <source>
        <dbReference type="Proteomes" id="UP001152836"/>
    </source>
</evidence>
<comment type="caution">
    <text evidence="11">The sequence shown here is derived from an EMBL/GenBank/DDBJ whole genome shotgun (WGS) entry which is preliminary data.</text>
</comment>
<dbReference type="GO" id="GO:0006954">
    <property type="term" value="P:inflammatory response"/>
    <property type="evidence" value="ECO:0007669"/>
    <property type="project" value="UniProtKB-KW"/>
</dbReference>
<dbReference type="GO" id="GO:0005615">
    <property type="term" value="C:extracellular space"/>
    <property type="evidence" value="ECO:0007669"/>
    <property type="project" value="UniProtKB-KW"/>
</dbReference>
<dbReference type="SUPFAM" id="SSF54117">
    <property type="entry name" value="Interleukin 8-like chemokines"/>
    <property type="match status" value="1"/>
</dbReference>
<evidence type="ECO:0000256" key="4">
    <source>
        <dbReference type="ARBA" id="ARBA00022514"/>
    </source>
</evidence>
<dbReference type="PROSITE" id="PS00472">
    <property type="entry name" value="SMALL_CYTOKINES_CC"/>
    <property type="match status" value="1"/>
</dbReference>
<evidence type="ECO:0000256" key="3">
    <source>
        <dbReference type="ARBA" id="ARBA00022500"/>
    </source>
</evidence>
<keyword evidence="3 9" id="KW-0145">Chemotaxis</keyword>
<dbReference type="InterPro" id="IPR000827">
    <property type="entry name" value="Chemokine_CC_CS"/>
</dbReference>
<protein>
    <recommendedName>
        <fullName evidence="9">C-C motif chemokine</fullName>
    </recommendedName>
</protein>
<evidence type="ECO:0000256" key="9">
    <source>
        <dbReference type="RuleBase" id="RU361150"/>
    </source>
</evidence>
<evidence type="ECO:0000256" key="7">
    <source>
        <dbReference type="ARBA" id="ARBA00023157"/>
    </source>
</evidence>
<evidence type="ECO:0000256" key="1">
    <source>
        <dbReference type="ARBA" id="ARBA00004613"/>
    </source>
</evidence>
<dbReference type="CDD" id="cd01119">
    <property type="entry name" value="Chemokine_CC_DCCL"/>
    <property type="match status" value="1"/>
</dbReference>
<dbReference type="Pfam" id="PF00048">
    <property type="entry name" value="IL8"/>
    <property type="match status" value="1"/>
</dbReference>
<dbReference type="Gene3D" id="2.40.50.40">
    <property type="match status" value="1"/>
</dbReference>
<dbReference type="FunFam" id="2.40.50.40:FF:000012">
    <property type="entry name" value="C-C motif chemokine"/>
    <property type="match status" value="1"/>
</dbReference>
<organism evidence="11 12">
    <name type="scientific">Phodopus roborovskii</name>
    <name type="common">Roborovski's desert hamster</name>
    <name type="synonym">Cricetulus roborovskii</name>
    <dbReference type="NCBI Taxonomy" id="109678"/>
    <lineage>
        <taxon>Eukaryota</taxon>
        <taxon>Metazoa</taxon>
        <taxon>Chordata</taxon>
        <taxon>Craniata</taxon>
        <taxon>Vertebrata</taxon>
        <taxon>Euteleostomi</taxon>
        <taxon>Mammalia</taxon>
        <taxon>Eutheria</taxon>
        <taxon>Euarchontoglires</taxon>
        <taxon>Glires</taxon>
        <taxon>Rodentia</taxon>
        <taxon>Myomorpha</taxon>
        <taxon>Muroidea</taxon>
        <taxon>Cricetidae</taxon>
        <taxon>Cricetinae</taxon>
        <taxon>Phodopus</taxon>
    </lineage>
</organism>
<dbReference type="InterPro" id="IPR039809">
    <property type="entry name" value="Chemokine_b/g/d"/>
</dbReference>
<dbReference type="GO" id="GO:0008009">
    <property type="term" value="F:chemokine activity"/>
    <property type="evidence" value="ECO:0007669"/>
    <property type="project" value="InterPro"/>
</dbReference>
<reference evidence="11" key="1">
    <citation type="submission" date="2022-06" db="EMBL/GenBank/DDBJ databases">
        <authorList>
            <person name="Andreotti S."/>
            <person name="Wyler E."/>
        </authorList>
    </citation>
    <scope>NUCLEOTIDE SEQUENCE</scope>
</reference>
<feature type="signal peptide" evidence="9">
    <location>
        <begin position="1"/>
        <end position="27"/>
    </location>
</feature>
<dbReference type="KEGG" id="prob:127226289"/>
<gene>
    <name evidence="11" type="primary">Ccl20</name>
    <name evidence="11" type="ORF">PHOROB_LOCUS8920</name>
</gene>
<feature type="domain" description="Chemokine interleukin-8-like" evidence="10">
    <location>
        <begin position="30"/>
        <end position="90"/>
    </location>
</feature>
<dbReference type="RefSeq" id="XP_051046145.1">
    <property type="nucleotide sequence ID" value="XM_051190188.1"/>
</dbReference>
<evidence type="ECO:0000256" key="8">
    <source>
        <dbReference type="ARBA" id="ARBA00023198"/>
    </source>
</evidence>
<dbReference type="SMART" id="SM00199">
    <property type="entry name" value="SCY"/>
    <property type="match status" value="1"/>
</dbReference>
<dbReference type="InterPro" id="IPR036048">
    <property type="entry name" value="Interleukin_8-like_sf"/>
</dbReference>
<dbReference type="GO" id="GO:0006955">
    <property type="term" value="P:immune response"/>
    <property type="evidence" value="ECO:0007669"/>
    <property type="project" value="InterPro"/>
</dbReference>
<dbReference type="InterPro" id="IPR034133">
    <property type="entry name" value="Chemokine_CC_DCCL"/>
</dbReference>
<comment type="subcellular location">
    <subcellularLocation>
        <location evidence="1 9">Secreted</location>
    </subcellularLocation>
</comment>
<evidence type="ECO:0000256" key="5">
    <source>
        <dbReference type="ARBA" id="ARBA00022525"/>
    </source>
</evidence>
<proteinExistence type="inferred from homology"/>
<comment type="similarity">
    <text evidence="2 9">Belongs to the intercrine beta (chemokine CC) family.</text>
</comment>
<evidence type="ECO:0000313" key="11">
    <source>
        <dbReference type="EMBL" id="CAH6791860.1"/>
    </source>
</evidence>
<dbReference type="GeneID" id="127226289"/>
<dbReference type="InterPro" id="IPR001811">
    <property type="entry name" value="Chemokine_IL8-like_dom"/>
</dbReference>
<accession>A0AAU9ZI94</accession>
<keyword evidence="4 9" id="KW-0202">Cytokine</keyword>
<evidence type="ECO:0000256" key="6">
    <source>
        <dbReference type="ARBA" id="ARBA00022729"/>
    </source>
</evidence>
<keyword evidence="8" id="KW-0395">Inflammatory response</keyword>
<dbReference type="PANTHER" id="PTHR12015">
    <property type="entry name" value="SMALL INDUCIBLE CYTOKINE A"/>
    <property type="match status" value="1"/>
</dbReference>
<keyword evidence="12" id="KW-1185">Reference proteome</keyword>